<evidence type="ECO:0000259" key="5">
    <source>
        <dbReference type="Pfam" id="PF00593"/>
    </source>
</evidence>
<dbReference type="NCBIfam" id="TIGR04056">
    <property type="entry name" value="OMP_RagA_SusC"/>
    <property type="match status" value="1"/>
</dbReference>
<evidence type="ECO:0000256" key="2">
    <source>
        <dbReference type="PROSITE-ProRule" id="PRU01360"/>
    </source>
</evidence>
<keyword evidence="2" id="KW-0812">Transmembrane</keyword>
<protein>
    <submittedName>
        <fullName evidence="7">TonB-dependent receptor</fullName>
    </submittedName>
</protein>
<sequence length="1037" mass="113234">MTKRKLNQRLVFMLCAFITTLLLSESSFAQNAALRKITGSVVDAKTSQGISTATILIKGSTRGAATDDKGNFSIEVADGNVIQISHLGYAAKEIKVTAATNNIKIELDQNQSNMDEVVVVGYGSQKKKVVTGAVSSVKGAGLESNHTISTLDALQGQAPGVYVSSTSGQPGDAPRVAIRGTGTTGNSNPLYVVDGMPTTDISYLNPADIESMDILKDAASSAIYGTQAANGVVLVTTKRGKNGRKSLSFDAFYGWQNPAKKLALLNAKEYAIIMNESAINSGRGPYFFYSQKQIDTMGAGTDWQKEATVKNAATQNYNLTYSGGNDVSVFSTGLSYQKQQGVIGLPGKSFYERVSFRINSEHKVYKDIIKVGENLTYTHSNQNGIGTGNIYGNSMRAILNASPVFPVHNADGSYGKSWQASEANPIAVMDVSYNNQTVYDRIFGNLYSEVAIVKGLKFRSDFGIDLSYNTYQKFTPIYNLSSNFVNSSTIAAQEMYKNYTWNWDNTLNYTNTFGLHNVNVVVGTSAREYSLFNVRGSGTGITTIADFDHAVLTNITQGTAKAYGISGTPYALNSYFGRVNYNYNEKYLLTAIIRQDGSSRFGTNNKWGTFPSVSAGWVVTNEDFFKTKAINFLKIRAGWGRNGNDRIPDFKALSTLTTTNLGYYFGGVNNTVVSTGAAPAAIANPNLKWETSEQTDIGFDMTFLKHFNFNFDYYNKKTKDWLVQVPVPDLVGTGAPFINGGNVVNKGVELALNYQNKIGEVTFNVGGNIAFNKNNVLEVATADGIMHGANNVLSSTTPEFYRVQSGHPIGYFWGYKTAGIFQNEKEVNDYTGKNGLIQPNAKPGDVRFADLNKDGVLDDNDKTQIGSPIPTNTYGVNLSAAYKGFDLSIQLSGAGGYQVVDGVRAIDAFYNNYSTDILNRWTGEGTSNKLPRVTMGDELNKNWGNFSDLYVHNASFMRVKSINLGYDLKRLMKNVPMQQCRLYVSALNLYTFTHYHGIDPEVGYGNTEADNNTWSSGIDIGRYPTPRTILVGLNVKL</sequence>
<dbReference type="InterPro" id="IPR023996">
    <property type="entry name" value="TonB-dep_OMP_SusC/RagA"/>
</dbReference>
<dbReference type="Proteomes" id="UP000812270">
    <property type="component" value="Unassembled WGS sequence"/>
</dbReference>
<feature type="chain" id="PRO_5039393633" evidence="4">
    <location>
        <begin position="30"/>
        <end position="1037"/>
    </location>
</feature>
<dbReference type="GO" id="GO:0015344">
    <property type="term" value="F:siderophore uptake transmembrane transporter activity"/>
    <property type="evidence" value="ECO:0007669"/>
    <property type="project" value="TreeGrafter"/>
</dbReference>
<dbReference type="PANTHER" id="PTHR30069:SF29">
    <property type="entry name" value="HEMOGLOBIN AND HEMOGLOBIN-HAPTOGLOBIN-BINDING PROTEIN 1-RELATED"/>
    <property type="match status" value="1"/>
</dbReference>
<evidence type="ECO:0000256" key="4">
    <source>
        <dbReference type="SAM" id="SignalP"/>
    </source>
</evidence>
<keyword evidence="2" id="KW-0813">Transport</keyword>
<dbReference type="InterPro" id="IPR000531">
    <property type="entry name" value="Beta-barrel_TonB"/>
</dbReference>
<keyword evidence="7" id="KW-0675">Receptor</keyword>
<comment type="similarity">
    <text evidence="2 3">Belongs to the TonB-dependent receptor family.</text>
</comment>
<reference evidence="7" key="1">
    <citation type="submission" date="2021-06" db="EMBL/GenBank/DDBJ databases">
        <authorList>
            <person name="Huq M.A."/>
        </authorList>
    </citation>
    <scope>NUCLEOTIDE SEQUENCE</scope>
    <source>
        <strain evidence="7">MAH-26</strain>
    </source>
</reference>
<accession>A0A9E2SFX3</accession>
<dbReference type="AlphaFoldDB" id="A0A9E2SFX3"/>
<feature type="signal peptide" evidence="4">
    <location>
        <begin position="1"/>
        <end position="29"/>
    </location>
</feature>
<name>A0A9E2SFX3_9BACT</name>
<dbReference type="GO" id="GO:0044718">
    <property type="term" value="P:siderophore transmembrane transport"/>
    <property type="evidence" value="ECO:0007669"/>
    <property type="project" value="TreeGrafter"/>
</dbReference>
<dbReference type="PROSITE" id="PS52016">
    <property type="entry name" value="TONB_DEPENDENT_REC_3"/>
    <property type="match status" value="1"/>
</dbReference>
<evidence type="ECO:0000256" key="1">
    <source>
        <dbReference type="ARBA" id="ARBA00022729"/>
    </source>
</evidence>
<dbReference type="InterPro" id="IPR039426">
    <property type="entry name" value="TonB-dep_rcpt-like"/>
</dbReference>
<dbReference type="Pfam" id="PF00593">
    <property type="entry name" value="TonB_dep_Rec_b-barrel"/>
    <property type="match status" value="1"/>
</dbReference>
<dbReference type="GO" id="GO:0009279">
    <property type="term" value="C:cell outer membrane"/>
    <property type="evidence" value="ECO:0007669"/>
    <property type="project" value="UniProtKB-SubCell"/>
</dbReference>
<dbReference type="EMBL" id="JAHSPG010000015">
    <property type="protein sequence ID" value="MBV4359635.1"/>
    <property type="molecule type" value="Genomic_DNA"/>
</dbReference>
<feature type="domain" description="TonB-dependent receptor-like beta-barrel" evidence="5">
    <location>
        <begin position="433"/>
        <end position="890"/>
    </location>
</feature>
<organism evidence="7 8">
    <name type="scientific">Pinibacter aurantiacus</name>
    <dbReference type="NCBI Taxonomy" id="2851599"/>
    <lineage>
        <taxon>Bacteria</taxon>
        <taxon>Pseudomonadati</taxon>
        <taxon>Bacteroidota</taxon>
        <taxon>Chitinophagia</taxon>
        <taxon>Chitinophagales</taxon>
        <taxon>Chitinophagaceae</taxon>
        <taxon>Pinibacter</taxon>
    </lineage>
</organism>
<dbReference type="InterPro" id="IPR012910">
    <property type="entry name" value="Plug_dom"/>
</dbReference>
<evidence type="ECO:0000259" key="6">
    <source>
        <dbReference type="Pfam" id="PF07715"/>
    </source>
</evidence>
<comment type="caution">
    <text evidence="7">The sequence shown here is derived from an EMBL/GenBank/DDBJ whole genome shotgun (WGS) entry which is preliminary data.</text>
</comment>
<evidence type="ECO:0000313" key="8">
    <source>
        <dbReference type="Proteomes" id="UP000812270"/>
    </source>
</evidence>
<dbReference type="NCBIfam" id="TIGR04057">
    <property type="entry name" value="SusC_RagA_signa"/>
    <property type="match status" value="1"/>
</dbReference>
<keyword evidence="2 3" id="KW-0472">Membrane</keyword>
<evidence type="ECO:0000313" key="7">
    <source>
        <dbReference type="EMBL" id="MBV4359635.1"/>
    </source>
</evidence>
<keyword evidence="3" id="KW-0798">TonB box</keyword>
<gene>
    <name evidence="7" type="ORF">KTO63_20860</name>
</gene>
<dbReference type="InterPro" id="IPR023997">
    <property type="entry name" value="TonB-dep_OMP_SusC/RagA_CS"/>
</dbReference>
<keyword evidence="2" id="KW-0998">Cell outer membrane</keyword>
<evidence type="ECO:0000256" key="3">
    <source>
        <dbReference type="RuleBase" id="RU003357"/>
    </source>
</evidence>
<keyword evidence="2" id="KW-1134">Transmembrane beta strand</keyword>
<feature type="domain" description="TonB-dependent receptor plug" evidence="6">
    <location>
        <begin position="127"/>
        <end position="232"/>
    </location>
</feature>
<dbReference type="Pfam" id="PF07715">
    <property type="entry name" value="Plug"/>
    <property type="match status" value="1"/>
</dbReference>
<keyword evidence="8" id="KW-1185">Reference proteome</keyword>
<dbReference type="PANTHER" id="PTHR30069">
    <property type="entry name" value="TONB-DEPENDENT OUTER MEMBRANE RECEPTOR"/>
    <property type="match status" value="1"/>
</dbReference>
<proteinExistence type="inferred from homology"/>
<comment type="subcellular location">
    <subcellularLocation>
        <location evidence="2">Cell outer membrane</location>
        <topology evidence="2">Multi-pass membrane protein</topology>
    </subcellularLocation>
</comment>
<keyword evidence="1 4" id="KW-0732">Signal</keyword>
<dbReference type="Pfam" id="PF13715">
    <property type="entry name" value="CarbopepD_reg_2"/>
    <property type="match status" value="1"/>
</dbReference>
<dbReference type="RefSeq" id="WP_217793890.1">
    <property type="nucleotide sequence ID" value="NZ_JAHSPG010000015.1"/>
</dbReference>
<dbReference type="FunFam" id="2.170.130.10:FF:000008">
    <property type="entry name" value="SusC/RagA family TonB-linked outer membrane protein"/>
    <property type="match status" value="1"/>
</dbReference>